<dbReference type="EMBL" id="NNAY01001872">
    <property type="protein sequence ID" value="OXU22675.1"/>
    <property type="molecule type" value="Genomic_DNA"/>
</dbReference>
<comment type="subcellular location">
    <subcellularLocation>
        <location evidence="1">Nucleus</location>
    </subcellularLocation>
</comment>
<name>A0A232EWE3_9HYME</name>
<dbReference type="GO" id="GO:0005634">
    <property type="term" value="C:nucleus"/>
    <property type="evidence" value="ECO:0007669"/>
    <property type="project" value="UniProtKB-SubCell"/>
</dbReference>
<dbReference type="InterPro" id="IPR050863">
    <property type="entry name" value="CenT-Element_Derived"/>
</dbReference>
<feature type="domain" description="DDE-1" evidence="3">
    <location>
        <begin position="212"/>
        <end position="348"/>
    </location>
</feature>
<sequence>MGHKQKIKTRCKWEKAEMLKAINAVLEKRLSMRAASHVYNVPTSTLLAWCKRARARNIKLSDIKRGYFKNVFTEQQENQLKQYVKEMKLSLFKMNSIELRRIAFQFAEMNNIPHKFNKESGLAGYHWYSNFIKRQRLQEIEAADPLNDISPPSTGQSCKTKTFPELLADLLEVYKFPANRIYNMNATVLISVPTMTTKIISESDKHELQSEYITMVNCCNAAGDFLPPLMIYPASKTDPEFMKGCPQGTEIVCHPSGSLQSEIFHPTWFNHFVDHAKPSKRKPILLLLNGNALHAKNLDFIEKIREVNVHILNIPKKIVHPLEVNFIPAMKNHYACEQNKWVRKTGLIINLNNIGKIIKRAYEKSAISSNAIDAFQASGIYPVNKEILIRTACLSKSSTSATDNSDYTAGPLNDEDQNSDLTIRDPDDFSFFDDLTNEENSNTSGSNETVVGTNMPLEPIFIDCKEEFNETEPKRRKNIKQIL</sequence>
<dbReference type="AlphaFoldDB" id="A0A232EWE3"/>
<dbReference type="PANTHER" id="PTHR19303">
    <property type="entry name" value="TRANSPOSON"/>
    <property type="match status" value="1"/>
</dbReference>
<dbReference type="STRING" id="543379.A0A232EWE3"/>
<evidence type="ECO:0000259" key="4">
    <source>
        <dbReference type="Pfam" id="PF05225"/>
    </source>
</evidence>
<protein>
    <recommendedName>
        <fullName evidence="7">HTH CENPB-type domain-containing protein</fullName>
    </recommendedName>
</protein>
<dbReference type="Pfam" id="PF05225">
    <property type="entry name" value="HTH_psq"/>
    <property type="match status" value="1"/>
</dbReference>
<evidence type="ECO:0000259" key="3">
    <source>
        <dbReference type="Pfam" id="PF03184"/>
    </source>
</evidence>
<dbReference type="InterPro" id="IPR004875">
    <property type="entry name" value="DDE_SF_endonuclease_dom"/>
</dbReference>
<feature type="compositionally biased region" description="Polar residues" evidence="2">
    <location>
        <begin position="398"/>
        <end position="407"/>
    </location>
</feature>
<dbReference type="Proteomes" id="UP000215335">
    <property type="component" value="Unassembled WGS sequence"/>
</dbReference>
<dbReference type="GO" id="GO:0003677">
    <property type="term" value="F:DNA binding"/>
    <property type="evidence" value="ECO:0007669"/>
    <property type="project" value="InterPro"/>
</dbReference>
<organism evidence="5 6">
    <name type="scientific">Trichomalopsis sarcophagae</name>
    <dbReference type="NCBI Taxonomy" id="543379"/>
    <lineage>
        <taxon>Eukaryota</taxon>
        <taxon>Metazoa</taxon>
        <taxon>Ecdysozoa</taxon>
        <taxon>Arthropoda</taxon>
        <taxon>Hexapoda</taxon>
        <taxon>Insecta</taxon>
        <taxon>Pterygota</taxon>
        <taxon>Neoptera</taxon>
        <taxon>Endopterygota</taxon>
        <taxon>Hymenoptera</taxon>
        <taxon>Apocrita</taxon>
        <taxon>Proctotrupomorpha</taxon>
        <taxon>Chalcidoidea</taxon>
        <taxon>Pteromalidae</taxon>
        <taxon>Pteromalinae</taxon>
        <taxon>Trichomalopsis</taxon>
    </lineage>
</organism>
<evidence type="ECO:0000313" key="6">
    <source>
        <dbReference type="Proteomes" id="UP000215335"/>
    </source>
</evidence>
<dbReference type="Gene3D" id="1.10.10.60">
    <property type="entry name" value="Homeodomain-like"/>
    <property type="match status" value="1"/>
</dbReference>
<accession>A0A232EWE3</accession>
<comment type="caution">
    <text evidence="5">The sequence shown here is derived from an EMBL/GenBank/DDBJ whole genome shotgun (WGS) entry which is preliminary data.</text>
</comment>
<dbReference type="InterPro" id="IPR007889">
    <property type="entry name" value="HTH_Psq"/>
</dbReference>
<keyword evidence="6" id="KW-1185">Reference proteome</keyword>
<dbReference type="PANTHER" id="PTHR19303:SF74">
    <property type="entry name" value="POGO TRANSPOSABLE ELEMENT WITH KRAB DOMAIN"/>
    <property type="match status" value="1"/>
</dbReference>
<evidence type="ECO:0000256" key="2">
    <source>
        <dbReference type="SAM" id="MobiDB-lite"/>
    </source>
</evidence>
<evidence type="ECO:0000313" key="5">
    <source>
        <dbReference type="EMBL" id="OXU22675.1"/>
    </source>
</evidence>
<feature type="domain" description="HTH psq-type" evidence="4">
    <location>
        <begin position="17"/>
        <end position="52"/>
    </location>
</feature>
<evidence type="ECO:0000256" key="1">
    <source>
        <dbReference type="ARBA" id="ARBA00004123"/>
    </source>
</evidence>
<gene>
    <name evidence="5" type="ORF">TSAR_000416</name>
</gene>
<evidence type="ECO:0008006" key="7">
    <source>
        <dbReference type="Google" id="ProtNLM"/>
    </source>
</evidence>
<feature type="region of interest" description="Disordered" evidence="2">
    <location>
        <begin position="398"/>
        <end position="452"/>
    </location>
</feature>
<feature type="compositionally biased region" description="Low complexity" evidence="2">
    <location>
        <begin position="438"/>
        <end position="449"/>
    </location>
</feature>
<dbReference type="OrthoDB" id="8195605at2759"/>
<dbReference type="Pfam" id="PF03184">
    <property type="entry name" value="DDE_1"/>
    <property type="match status" value="1"/>
</dbReference>
<dbReference type="InterPro" id="IPR009057">
    <property type="entry name" value="Homeodomain-like_sf"/>
</dbReference>
<feature type="compositionally biased region" description="Acidic residues" evidence="2">
    <location>
        <begin position="428"/>
        <end position="437"/>
    </location>
</feature>
<proteinExistence type="predicted"/>
<reference evidence="5 6" key="1">
    <citation type="journal article" date="2017" name="Curr. Biol.">
        <title>The Evolution of Venom by Co-option of Single-Copy Genes.</title>
        <authorList>
            <person name="Martinson E.O."/>
            <person name="Mrinalini"/>
            <person name="Kelkar Y.D."/>
            <person name="Chang C.H."/>
            <person name="Werren J.H."/>
        </authorList>
    </citation>
    <scope>NUCLEOTIDE SEQUENCE [LARGE SCALE GENOMIC DNA]</scope>
    <source>
        <strain evidence="5 6">Alberta</strain>
        <tissue evidence="5">Whole body</tissue>
    </source>
</reference>
<dbReference type="SUPFAM" id="SSF46689">
    <property type="entry name" value="Homeodomain-like"/>
    <property type="match status" value="1"/>
</dbReference>